<dbReference type="GO" id="GO:0030288">
    <property type="term" value="C:outer membrane-bounded periplasmic space"/>
    <property type="evidence" value="ECO:0007669"/>
    <property type="project" value="UniProtKB-ARBA"/>
</dbReference>
<dbReference type="Gene3D" id="3.40.190.10">
    <property type="entry name" value="Periplasmic binding protein-like II"/>
    <property type="match status" value="1"/>
</dbReference>
<evidence type="ECO:0000256" key="3">
    <source>
        <dbReference type="ARBA" id="ARBA00022448"/>
    </source>
</evidence>
<keyword evidence="4" id="KW-0732">Signal</keyword>
<evidence type="ECO:0000313" key="8">
    <source>
        <dbReference type="Proteomes" id="UP000003374"/>
    </source>
</evidence>
<evidence type="ECO:0000256" key="4">
    <source>
        <dbReference type="ARBA" id="ARBA00022729"/>
    </source>
</evidence>
<dbReference type="RefSeq" id="WP_005004837.1">
    <property type="nucleotide sequence ID" value="NZ_CH672427.1"/>
</dbReference>
<dbReference type="PANTHER" id="PTHR30290:SF10">
    <property type="entry name" value="PERIPLASMIC OLIGOPEPTIDE-BINDING PROTEIN-RELATED"/>
    <property type="match status" value="1"/>
</dbReference>
<comment type="subcellular location">
    <subcellularLocation>
        <location evidence="1">Cell envelope</location>
    </subcellularLocation>
</comment>
<organism evidence="7 8">
    <name type="scientific">Nitrococcus mobilis Nb-231</name>
    <dbReference type="NCBI Taxonomy" id="314278"/>
    <lineage>
        <taxon>Bacteria</taxon>
        <taxon>Pseudomonadati</taxon>
        <taxon>Pseudomonadota</taxon>
        <taxon>Gammaproteobacteria</taxon>
        <taxon>Chromatiales</taxon>
        <taxon>Ectothiorhodospiraceae</taxon>
        <taxon>Nitrococcus</taxon>
    </lineage>
</organism>
<keyword evidence="5" id="KW-0812">Transmembrane</keyword>
<keyword evidence="5" id="KW-1133">Transmembrane helix</keyword>
<comment type="similarity">
    <text evidence="2">Belongs to the bacterial solute-binding protein 5 family.</text>
</comment>
<dbReference type="HOGENOM" id="CLU_017028_6_0_6"/>
<dbReference type="GO" id="GO:0043190">
    <property type="term" value="C:ATP-binding cassette (ABC) transporter complex"/>
    <property type="evidence" value="ECO:0007669"/>
    <property type="project" value="InterPro"/>
</dbReference>
<dbReference type="Pfam" id="PF00496">
    <property type="entry name" value="SBP_bac_5"/>
    <property type="match status" value="1"/>
</dbReference>
<evidence type="ECO:0000256" key="5">
    <source>
        <dbReference type="SAM" id="Phobius"/>
    </source>
</evidence>
<dbReference type="InterPro" id="IPR039424">
    <property type="entry name" value="SBP_5"/>
</dbReference>
<evidence type="ECO:0000259" key="6">
    <source>
        <dbReference type="Pfam" id="PF00496"/>
    </source>
</evidence>
<dbReference type="GO" id="GO:0015833">
    <property type="term" value="P:peptide transport"/>
    <property type="evidence" value="ECO:0007669"/>
    <property type="project" value="TreeGrafter"/>
</dbReference>
<keyword evidence="8" id="KW-1185">Reference proteome</keyword>
<feature type="transmembrane region" description="Helical" evidence="5">
    <location>
        <begin position="694"/>
        <end position="716"/>
    </location>
</feature>
<proteinExistence type="inferred from homology"/>
<dbReference type="CDD" id="cd08505">
    <property type="entry name" value="PBP2_NikA_DppA_OppA_like_18"/>
    <property type="match status" value="1"/>
</dbReference>
<keyword evidence="5" id="KW-0472">Membrane</keyword>
<sequence>MLNAAMRGLYAAMLVFVLVGCGDSTPWNDPYPASQTGANILYSAFQEQPKHLDPARSYNVNEALFIAQIYEPPLQYHYLKRPYRLVPLAATEVPEPRYLDAEFRELPASAPARGIAYSVYDIHIRSDIRYQPHPAFARNAEGAYRYHALSRADLEGIHELSDFRHTGSRLLTTADFVYQIKRLAHPGLNSPIFGLMSEYILGLDQYAKRLRPIYDELKREQGTSAFLDLREYPLEGAQVVDRTTYRITIKGKYPQFRYWLAMAFFAAVPWEADRFYSQPGMAERNLTLDWYPVGSGPFMLTQNNPNLRMVLTRNPNFHGERYPHAGVPADARAGLLADAGRPLPFVDKVIFSLEKESIPYWSKFLQGYYDASGVSSDSFDQAIQFSGQGSPEVTPVMRRKGIELETAVTTSIYYMGFNMLDEVVGGRSERARKLRRAISIAVDYEEYISIFANGRGMPAQGPIPPGIFGHRKGQAGINRYVYDWVDGQPRRKPIAEARRLMAQAGYPGGRDANTGEPLVLYFDTAAAGPDSKSRLDWFRKQFAKLGIQLVVRATDYNRFQDKMLKGTEQLFEWGWVADYPDPENFLFLLYGPNKKVNGNGENAANYSNPEFDRLFRRTKNMDNNAERRRLTARMVDIVQRDAPWIWGFHPELFVLHHVWYHNLKPNTMANNTVKYIRIDPALRAEQRRAWNQPVIWPLIVVAALVLASLVPGVVAYRRRERAAAL</sequence>
<name>A4BMD9_9GAMM</name>
<dbReference type="STRING" id="314278.NB231_16693"/>
<evidence type="ECO:0000256" key="2">
    <source>
        <dbReference type="ARBA" id="ARBA00005695"/>
    </source>
</evidence>
<comment type="caution">
    <text evidence="7">The sequence shown here is derived from an EMBL/GenBank/DDBJ whole genome shotgun (WGS) entry which is preliminary data.</text>
</comment>
<feature type="domain" description="Solute-binding protein family 5" evidence="6">
    <location>
        <begin position="171"/>
        <end position="595"/>
    </location>
</feature>
<protein>
    <submittedName>
        <fullName evidence="7">Oligopeptide ABC transporter periplasmic component</fullName>
    </submittedName>
</protein>
<dbReference type="SUPFAM" id="SSF53850">
    <property type="entry name" value="Periplasmic binding protein-like II"/>
    <property type="match status" value="1"/>
</dbReference>
<gene>
    <name evidence="7" type="ORF">NB231_16693</name>
</gene>
<accession>A4BMD9</accession>
<reference evidence="7 8" key="1">
    <citation type="submission" date="2006-02" db="EMBL/GenBank/DDBJ databases">
        <authorList>
            <person name="Waterbury J."/>
            <person name="Ferriera S."/>
            <person name="Johnson J."/>
            <person name="Kravitz S."/>
            <person name="Halpern A."/>
            <person name="Remington K."/>
            <person name="Beeson K."/>
            <person name="Tran B."/>
            <person name="Rogers Y.-H."/>
            <person name="Friedman R."/>
            <person name="Venter J.C."/>
        </authorList>
    </citation>
    <scope>NUCLEOTIDE SEQUENCE [LARGE SCALE GENOMIC DNA]</scope>
    <source>
        <strain evidence="7 8">Nb-231</strain>
    </source>
</reference>
<dbReference type="PANTHER" id="PTHR30290">
    <property type="entry name" value="PERIPLASMIC BINDING COMPONENT OF ABC TRANSPORTER"/>
    <property type="match status" value="1"/>
</dbReference>
<dbReference type="PROSITE" id="PS51257">
    <property type="entry name" value="PROKAR_LIPOPROTEIN"/>
    <property type="match status" value="1"/>
</dbReference>
<dbReference type="Proteomes" id="UP000003374">
    <property type="component" value="Unassembled WGS sequence"/>
</dbReference>
<keyword evidence="3" id="KW-0813">Transport</keyword>
<dbReference type="EMBL" id="AAOF01000001">
    <property type="protein sequence ID" value="EAR23477.1"/>
    <property type="molecule type" value="Genomic_DNA"/>
</dbReference>
<dbReference type="InterPro" id="IPR000914">
    <property type="entry name" value="SBP_5_dom"/>
</dbReference>
<dbReference type="Gene3D" id="3.10.105.10">
    <property type="entry name" value="Dipeptide-binding Protein, Domain 3"/>
    <property type="match status" value="1"/>
</dbReference>
<dbReference type="GO" id="GO:1904680">
    <property type="term" value="F:peptide transmembrane transporter activity"/>
    <property type="evidence" value="ECO:0007669"/>
    <property type="project" value="TreeGrafter"/>
</dbReference>
<dbReference type="eggNOG" id="COG4166">
    <property type="taxonomic scope" value="Bacteria"/>
</dbReference>
<evidence type="ECO:0000256" key="1">
    <source>
        <dbReference type="ARBA" id="ARBA00004196"/>
    </source>
</evidence>
<evidence type="ECO:0000313" key="7">
    <source>
        <dbReference type="EMBL" id="EAR23477.1"/>
    </source>
</evidence>
<dbReference type="AlphaFoldDB" id="A4BMD9"/>